<comment type="caution">
    <text evidence="1">The sequence shown here is derived from an EMBL/GenBank/DDBJ whole genome shotgun (WGS) entry which is preliminary data.</text>
</comment>
<keyword evidence="1" id="KW-0808">Transferase</keyword>
<evidence type="ECO:0000313" key="2">
    <source>
        <dbReference type="Proteomes" id="UP001516464"/>
    </source>
</evidence>
<dbReference type="Proteomes" id="UP001516464">
    <property type="component" value="Unassembled WGS sequence"/>
</dbReference>
<keyword evidence="1" id="KW-0695">RNA-directed DNA polymerase</keyword>
<evidence type="ECO:0000313" key="1">
    <source>
        <dbReference type="EMBL" id="KAF7683683.1"/>
    </source>
</evidence>
<dbReference type="GO" id="GO:0003964">
    <property type="term" value="F:RNA-directed DNA polymerase activity"/>
    <property type="evidence" value="ECO:0007669"/>
    <property type="project" value="UniProtKB-KW"/>
</dbReference>
<dbReference type="EMBL" id="SBIQ01000062">
    <property type="protein sequence ID" value="KAF7683683.1"/>
    <property type="molecule type" value="Genomic_DNA"/>
</dbReference>
<dbReference type="PANTHER" id="PTHR35450">
    <property type="entry name" value="REVERSE TRANSCRIPTASE DOMAIN-CONTAINING PROTEIN"/>
    <property type="match status" value="1"/>
</dbReference>
<accession>A0ABQ7HZV6</accession>
<gene>
    <name evidence="1" type="primary">LIN1_0</name>
    <name evidence="1" type="ORF">TCON_1111</name>
</gene>
<reference evidence="1 2" key="1">
    <citation type="submission" date="2019-01" db="EMBL/GenBank/DDBJ databases">
        <title>Genomes sequencing and comparative genomics of infectious freshwater microsporidia, Cucumispora dikerogammari and Thelohania contejeani.</title>
        <authorList>
            <person name="Cormier A."/>
            <person name="Giraud I."/>
            <person name="Wattier R."/>
            <person name="Teixeira M."/>
            <person name="Grandjean F."/>
            <person name="Rigaud T."/>
            <person name="Cordaux R."/>
        </authorList>
    </citation>
    <scope>NUCLEOTIDE SEQUENCE [LARGE SCALE GENOMIC DNA]</scope>
    <source>
        <strain evidence="1">T1</strain>
        <tissue evidence="1">Spores</tissue>
    </source>
</reference>
<proteinExistence type="predicted"/>
<sequence length="150" mass="17182">MSSVHKHLYNIIKNICLEGRAQADWFYQGTKYLIPKGNPCKGSDFRPITCMFNLYKLTTKFVTQVMQLEVKRRGLLADNQLGTVGRVQGAKEQAMLNLSLNKKHGHLLQSTWIDVKKAFDSIDHKYLVDCISKLGFNKWISCFVKVITSK</sequence>
<keyword evidence="2" id="KW-1185">Reference proteome</keyword>
<dbReference type="PANTHER" id="PTHR35450:SF2">
    <property type="entry name" value="REVERSE TRANSCRIPTASE DOMAIN-CONTAINING PROTEIN"/>
    <property type="match status" value="1"/>
</dbReference>
<organism evidence="1 2">
    <name type="scientific">Astathelohania contejeani</name>
    <dbReference type="NCBI Taxonomy" id="164912"/>
    <lineage>
        <taxon>Eukaryota</taxon>
        <taxon>Fungi</taxon>
        <taxon>Fungi incertae sedis</taxon>
        <taxon>Microsporidia</taxon>
        <taxon>Astathelohaniidae</taxon>
        <taxon>Astathelohania</taxon>
    </lineage>
</organism>
<keyword evidence="1" id="KW-0548">Nucleotidyltransferase</keyword>
<name>A0ABQ7HZV6_9MICR</name>
<protein>
    <submittedName>
        <fullName evidence="1">LINE-1 reverse transcriptase like protein</fullName>
    </submittedName>
</protein>